<dbReference type="AlphaFoldDB" id="K0TDJ3"/>
<proteinExistence type="predicted"/>
<dbReference type="Proteomes" id="UP000266841">
    <property type="component" value="Unassembled WGS sequence"/>
</dbReference>
<sequence>IKSLDYQLTIEPESIGRNLVESF</sequence>
<comment type="caution">
    <text evidence="1">The sequence shown here is derived from an EMBL/GenBank/DDBJ whole genome shotgun (WGS) entry which is preliminary data.</text>
</comment>
<organism evidence="1 2">
    <name type="scientific">Thalassiosira oceanica</name>
    <name type="common">Marine diatom</name>
    <dbReference type="NCBI Taxonomy" id="159749"/>
    <lineage>
        <taxon>Eukaryota</taxon>
        <taxon>Sar</taxon>
        <taxon>Stramenopiles</taxon>
        <taxon>Ochrophyta</taxon>
        <taxon>Bacillariophyta</taxon>
        <taxon>Coscinodiscophyceae</taxon>
        <taxon>Thalassiosirophycidae</taxon>
        <taxon>Thalassiosirales</taxon>
        <taxon>Thalassiosiraceae</taxon>
        <taxon>Thalassiosira</taxon>
    </lineage>
</organism>
<keyword evidence="2" id="KW-1185">Reference proteome</keyword>
<protein>
    <submittedName>
        <fullName evidence="1">Uncharacterized protein</fullName>
    </submittedName>
</protein>
<reference evidence="1 2" key="1">
    <citation type="journal article" date="2012" name="Genome Biol.">
        <title>Genome and low-iron response of an oceanic diatom adapted to chronic iron limitation.</title>
        <authorList>
            <person name="Lommer M."/>
            <person name="Specht M."/>
            <person name="Roy A.S."/>
            <person name="Kraemer L."/>
            <person name="Andreson R."/>
            <person name="Gutowska M.A."/>
            <person name="Wolf J."/>
            <person name="Bergner S.V."/>
            <person name="Schilhabel M.B."/>
            <person name="Klostermeier U.C."/>
            <person name="Beiko R.G."/>
            <person name="Rosenstiel P."/>
            <person name="Hippler M."/>
            <person name="Laroche J."/>
        </authorList>
    </citation>
    <scope>NUCLEOTIDE SEQUENCE [LARGE SCALE GENOMIC DNA]</scope>
    <source>
        <strain evidence="1 2">CCMP1005</strain>
    </source>
</reference>
<evidence type="ECO:0000313" key="1">
    <source>
        <dbReference type="EMBL" id="EJK68612.1"/>
    </source>
</evidence>
<dbReference type="EMBL" id="AGNL01011097">
    <property type="protein sequence ID" value="EJK68612.1"/>
    <property type="molecule type" value="Genomic_DNA"/>
</dbReference>
<evidence type="ECO:0000313" key="2">
    <source>
        <dbReference type="Proteomes" id="UP000266841"/>
    </source>
</evidence>
<accession>K0TDJ3</accession>
<feature type="non-terminal residue" evidence="1">
    <location>
        <position position="1"/>
    </location>
</feature>
<gene>
    <name evidence="1" type="ORF">THAOC_10193</name>
</gene>
<name>K0TDJ3_THAOC</name>